<protein>
    <submittedName>
        <fullName evidence="5">FAD-binding oxidoreductase</fullName>
    </submittedName>
</protein>
<feature type="domain" description="FAD-binding PCMH-type" evidence="4">
    <location>
        <begin position="45"/>
        <end position="216"/>
    </location>
</feature>
<keyword evidence="6" id="KW-1185">Reference proteome</keyword>
<dbReference type="EMBL" id="JBHTKX010000007">
    <property type="protein sequence ID" value="MFD1131156.1"/>
    <property type="molecule type" value="Genomic_DNA"/>
</dbReference>
<dbReference type="InterPro" id="IPR016169">
    <property type="entry name" value="FAD-bd_PCMH_sub2"/>
</dbReference>
<evidence type="ECO:0000256" key="3">
    <source>
        <dbReference type="ARBA" id="ARBA00023002"/>
    </source>
</evidence>
<dbReference type="Proteomes" id="UP001597169">
    <property type="component" value="Unassembled WGS sequence"/>
</dbReference>
<evidence type="ECO:0000256" key="2">
    <source>
        <dbReference type="ARBA" id="ARBA00022827"/>
    </source>
</evidence>
<dbReference type="PROSITE" id="PS51387">
    <property type="entry name" value="FAD_PCMH"/>
    <property type="match status" value="1"/>
</dbReference>
<comment type="caution">
    <text evidence="5">The sequence shown here is derived from an EMBL/GenBank/DDBJ whole genome shotgun (WGS) entry which is preliminary data.</text>
</comment>
<keyword evidence="1" id="KW-0285">Flavoprotein</keyword>
<accession>A0ABW3Q6R9</accession>
<dbReference type="PANTHER" id="PTHR11748">
    <property type="entry name" value="D-LACTATE DEHYDROGENASE"/>
    <property type="match status" value="1"/>
</dbReference>
<organism evidence="5 6">
    <name type="scientific">Paenibacillus provencensis</name>
    <dbReference type="NCBI Taxonomy" id="441151"/>
    <lineage>
        <taxon>Bacteria</taxon>
        <taxon>Bacillati</taxon>
        <taxon>Bacillota</taxon>
        <taxon>Bacilli</taxon>
        <taxon>Bacillales</taxon>
        <taxon>Paenibacillaceae</taxon>
        <taxon>Paenibacillus</taxon>
    </lineage>
</organism>
<reference evidence="6" key="1">
    <citation type="journal article" date="2019" name="Int. J. Syst. Evol. Microbiol.">
        <title>The Global Catalogue of Microorganisms (GCM) 10K type strain sequencing project: providing services to taxonomists for standard genome sequencing and annotation.</title>
        <authorList>
            <consortium name="The Broad Institute Genomics Platform"/>
            <consortium name="The Broad Institute Genome Sequencing Center for Infectious Disease"/>
            <person name="Wu L."/>
            <person name="Ma J."/>
        </authorList>
    </citation>
    <scope>NUCLEOTIDE SEQUENCE [LARGE SCALE GENOMIC DNA]</scope>
    <source>
        <strain evidence="6">CCUG 53519</strain>
    </source>
</reference>
<dbReference type="InterPro" id="IPR016164">
    <property type="entry name" value="FAD-linked_Oxase-like_C"/>
</dbReference>
<gene>
    <name evidence="5" type="ORF">ACFQ3J_23825</name>
</gene>
<dbReference type="Gene3D" id="3.30.465.10">
    <property type="match status" value="1"/>
</dbReference>
<name>A0ABW3Q6R9_9BACL</name>
<dbReference type="InterPro" id="IPR016166">
    <property type="entry name" value="FAD-bd_PCMH"/>
</dbReference>
<dbReference type="InterPro" id="IPR036318">
    <property type="entry name" value="FAD-bd_PCMH-like_sf"/>
</dbReference>
<dbReference type="PANTHER" id="PTHR11748:SF119">
    <property type="entry name" value="D-2-HYDROXYGLUTARATE DEHYDROGENASE"/>
    <property type="match status" value="1"/>
</dbReference>
<evidence type="ECO:0000313" key="6">
    <source>
        <dbReference type="Proteomes" id="UP001597169"/>
    </source>
</evidence>
<evidence type="ECO:0000313" key="5">
    <source>
        <dbReference type="EMBL" id="MFD1131156.1"/>
    </source>
</evidence>
<proteinExistence type="predicted"/>
<dbReference type="Pfam" id="PF01565">
    <property type="entry name" value="FAD_binding_4"/>
    <property type="match status" value="1"/>
</dbReference>
<evidence type="ECO:0000259" key="4">
    <source>
        <dbReference type="PROSITE" id="PS51387"/>
    </source>
</evidence>
<dbReference type="RefSeq" id="WP_311287750.1">
    <property type="nucleotide sequence ID" value="NZ_JBHTKX010000007.1"/>
</dbReference>
<keyword evidence="3" id="KW-0560">Oxidoreductase</keyword>
<dbReference type="InterPro" id="IPR006094">
    <property type="entry name" value="Oxid_FAD_bind_N"/>
</dbReference>
<sequence>MMAVEIEKVCIDGLGIDKVLLDLDSREKLSKDYYWYSPVLEKRLKDKIADSIVRPETDAEVETLLKIAYHHKVPVTVRGAGTGNYGQAVPLEGGIVLDLSKLDQILEWGETSVRVQCGVRLGSLERAARERDLELRIYPSTFMKATVGGYVCGGSGGIGSITWGDLWDGNVTEVVVYTLEEEPRRLVVSGEELPAYIHNYGTTGILTELVIPLAPKTEWEQSIVFFDDFVQAMEFSHDLSHNDSIRKRLISPHEWPIPSYFRPLKKVVVPEKAAVLLETEEGSQPALASLAEQHGGTIGHYIPAEKYRSGIGLSDFGWNHTTLWALKCENNITYLQAGFSLSHFREQVKLVKETFGDEVLLHFEWMRSRGKVTPSSLPVVRYTTEERLNEIINFFNANGIYVANPHTYSLDSGGRGILPLMKQKKRENDPLRLLNPGKID</sequence>
<evidence type="ECO:0000256" key="1">
    <source>
        <dbReference type="ARBA" id="ARBA00022630"/>
    </source>
</evidence>
<dbReference type="SUPFAM" id="SSF56176">
    <property type="entry name" value="FAD-binding/transporter-associated domain-like"/>
    <property type="match status" value="1"/>
</dbReference>
<dbReference type="SUPFAM" id="SSF55103">
    <property type="entry name" value="FAD-linked oxidases, C-terminal domain"/>
    <property type="match status" value="1"/>
</dbReference>
<keyword evidence="2" id="KW-0274">FAD</keyword>